<dbReference type="EMBL" id="VIFY01000003">
    <property type="protein sequence ID" value="TQB77158.1"/>
    <property type="molecule type" value="Genomic_DNA"/>
</dbReference>
<dbReference type="AlphaFoldDB" id="A0A507R6Z4"/>
<feature type="region of interest" description="Disordered" evidence="1">
    <location>
        <begin position="63"/>
        <end position="90"/>
    </location>
</feature>
<sequence>MAKSGALNQLRLIAAEPDFYLSKLRLLEELMRSGSSGSGGSNEKIARRRDVYLQIPRSSIENYGRTLQDGNTPGASAPTTAAAAASHDDGGAGAQLIESTALFWNLLETSQVGLQSFVTEAFIAE</sequence>
<evidence type="ECO:0000313" key="2">
    <source>
        <dbReference type="EMBL" id="TQB77158.1"/>
    </source>
</evidence>
<evidence type="ECO:0000313" key="3">
    <source>
        <dbReference type="Proteomes" id="UP000319663"/>
    </source>
</evidence>
<reference evidence="2 3" key="1">
    <citation type="submission" date="2019-06" db="EMBL/GenBank/DDBJ databases">
        <title>Wine fermentation using esterase from Monascus purpureus.</title>
        <authorList>
            <person name="Geng C."/>
            <person name="Zhang Y."/>
        </authorList>
    </citation>
    <scope>NUCLEOTIDE SEQUENCE [LARGE SCALE GENOMIC DNA]</scope>
    <source>
        <strain evidence="2">HQ1</strain>
    </source>
</reference>
<feature type="compositionally biased region" description="Low complexity" evidence="1">
    <location>
        <begin position="73"/>
        <end position="85"/>
    </location>
</feature>
<accession>A0A507R6Z4</accession>
<dbReference type="Proteomes" id="UP000319663">
    <property type="component" value="Unassembled WGS sequence"/>
</dbReference>
<gene>
    <name evidence="2" type="ORF">MPDQ_004558</name>
</gene>
<comment type="caution">
    <text evidence="2">The sequence shown here is derived from an EMBL/GenBank/DDBJ whole genome shotgun (WGS) entry which is preliminary data.</text>
</comment>
<keyword evidence="3" id="KW-1185">Reference proteome</keyword>
<name>A0A507R6Z4_MONPU</name>
<protein>
    <submittedName>
        <fullName evidence="2">Uncharacterized protein</fullName>
    </submittedName>
</protein>
<organism evidence="2 3">
    <name type="scientific">Monascus purpureus</name>
    <name type="common">Red mold</name>
    <name type="synonym">Monascus anka</name>
    <dbReference type="NCBI Taxonomy" id="5098"/>
    <lineage>
        <taxon>Eukaryota</taxon>
        <taxon>Fungi</taxon>
        <taxon>Dikarya</taxon>
        <taxon>Ascomycota</taxon>
        <taxon>Pezizomycotina</taxon>
        <taxon>Eurotiomycetes</taxon>
        <taxon>Eurotiomycetidae</taxon>
        <taxon>Eurotiales</taxon>
        <taxon>Aspergillaceae</taxon>
        <taxon>Monascus</taxon>
    </lineage>
</organism>
<evidence type="ECO:0000256" key="1">
    <source>
        <dbReference type="SAM" id="MobiDB-lite"/>
    </source>
</evidence>
<proteinExistence type="predicted"/>